<evidence type="ECO:0000256" key="2">
    <source>
        <dbReference type="ARBA" id="ARBA00044777"/>
    </source>
</evidence>
<comment type="subcellular location">
    <subcellularLocation>
        <location evidence="3">Cytoplasm</location>
    </subcellularLocation>
    <text evidence="3">Associated with two foci at the outer edges of the nucleoid region in young cells, and at four foci within both cell halves in older cells.</text>
</comment>
<dbReference type="PANTHER" id="PTHR33969">
    <property type="entry name" value="SEGREGATION AND CONDENSATION PROTEIN A"/>
    <property type="match status" value="1"/>
</dbReference>
<dbReference type="GO" id="GO:0051301">
    <property type="term" value="P:cell division"/>
    <property type="evidence" value="ECO:0007669"/>
    <property type="project" value="UniProtKB-KW"/>
</dbReference>
<keyword evidence="3" id="KW-0963">Cytoplasm</keyword>
<dbReference type="Pfam" id="PF02616">
    <property type="entry name" value="SMC_ScpA"/>
    <property type="match status" value="1"/>
</dbReference>
<evidence type="ECO:0000313" key="5">
    <source>
        <dbReference type="Proteomes" id="UP000198668"/>
    </source>
</evidence>
<dbReference type="Proteomes" id="UP000198668">
    <property type="component" value="Unassembled WGS sequence"/>
</dbReference>
<dbReference type="AlphaFoldDB" id="A0A1I3CHG7"/>
<reference evidence="4 5" key="1">
    <citation type="submission" date="2016-10" db="EMBL/GenBank/DDBJ databases">
        <authorList>
            <person name="de Groot N.N."/>
        </authorList>
    </citation>
    <scope>NUCLEOTIDE SEQUENCE [LARGE SCALE GENOMIC DNA]</scope>
    <source>
        <strain evidence="4 5">DSM 27630</strain>
    </source>
</reference>
<dbReference type="NCBIfam" id="NF000995">
    <property type="entry name" value="PRK00104.1-4"/>
    <property type="match status" value="1"/>
</dbReference>
<dbReference type="OrthoDB" id="9811016at2"/>
<proteinExistence type="inferred from homology"/>
<evidence type="ECO:0000256" key="3">
    <source>
        <dbReference type="HAMAP-Rule" id="MF_01805"/>
    </source>
</evidence>
<dbReference type="GO" id="GO:0005737">
    <property type="term" value="C:cytoplasm"/>
    <property type="evidence" value="ECO:0007669"/>
    <property type="project" value="UniProtKB-SubCell"/>
</dbReference>
<keyword evidence="3" id="KW-0131">Cell cycle</keyword>
<dbReference type="InterPro" id="IPR023093">
    <property type="entry name" value="ScpA-like_C"/>
</dbReference>
<dbReference type="NCBIfam" id="NF000994">
    <property type="entry name" value="PRK00104.1-3"/>
    <property type="match status" value="1"/>
</dbReference>
<comment type="similarity">
    <text evidence="3">Belongs to the ScpA family.</text>
</comment>
<evidence type="ECO:0000256" key="1">
    <source>
        <dbReference type="ARBA" id="ARBA00022829"/>
    </source>
</evidence>
<gene>
    <name evidence="3" type="primary">scpA</name>
    <name evidence="4" type="ORF">SAMN04489868_11830</name>
</gene>
<dbReference type="Gene3D" id="6.10.250.2410">
    <property type="match status" value="1"/>
</dbReference>
<dbReference type="GO" id="GO:0006260">
    <property type="term" value="P:DNA replication"/>
    <property type="evidence" value="ECO:0007669"/>
    <property type="project" value="UniProtKB-UniRule"/>
</dbReference>
<name>A0A1I3CHG7_9LACT</name>
<keyword evidence="5" id="KW-1185">Reference proteome</keyword>
<organism evidence="4 5">
    <name type="scientific">Pisciglobus halotolerans</name>
    <dbReference type="NCBI Taxonomy" id="745365"/>
    <lineage>
        <taxon>Bacteria</taxon>
        <taxon>Bacillati</taxon>
        <taxon>Bacillota</taxon>
        <taxon>Bacilli</taxon>
        <taxon>Lactobacillales</taxon>
        <taxon>Carnobacteriaceae</taxon>
    </lineage>
</organism>
<protein>
    <recommendedName>
        <fullName evidence="2 3">Segregation and condensation protein A</fullName>
    </recommendedName>
</protein>
<comment type="function">
    <text evidence="3">Participates in chromosomal partition during cell division. May act via the formation of a condensin-like complex containing Smc and ScpB that pull DNA away from mid-cell into both cell halves.</text>
</comment>
<dbReference type="GO" id="GO:0007059">
    <property type="term" value="P:chromosome segregation"/>
    <property type="evidence" value="ECO:0007669"/>
    <property type="project" value="UniProtKB-UniRule"/>
</dbReference>
<sequence>MTDITVKIDGFEGPLDLLLHLIQHLEMDIYDIPIAEITSQYLAYIHTMKMLELDVAGDYLVMAATLMAIKSKMLLPKPELDEEEEFYEEGIDPRDALVEQLLEYQKYKQVATVLKQKEEERSFYFTKEPTNLEDYQKDIPLEPDKINTIDLVRAFQDMLRKKKNRVPLQTKITAEEVTMEDRMKSILHRLTPNKPLLFTDLFEVQSKKECVTTFIALLELMKDQQVAVHQHSNFADITVSLMMKQR</sequence>
<accession>A0A1I3CHG7</accession>
<dbReference type="InterPro" id="IPR003768">
    <property type="entry name" value="ScpA"/>
</dbReference>
<dbReference type="RefSeq" id="WP_047391501.1">
    <property type="nucleotide sequence ID" value="NZ_FOQE01000018.1"/>
</dbReference>
<dbReference type="PANTHER" id="PTHR33969:SF2">
    <property type="entry name" value="SEGREGATION AND CONDENSATION PROTEIN A"/>
    <property type="match status" value="1"/>
</dbReference>
<comment type="subunit">
    <text evidence="3">Component of a cohesin-like complex composed of ScpA, ScpB and the Smc homodimer, in which ScpA and ScpB bind to the head domain of Smc. The presence of the three proteins is required for the association of the complex with DNA.</text>
</comment>
<keyword evidence="1 3" id="KW-0159">Chromosome partition</keyword>
<dbReference type="Gene3D" id="1.10.10.580">
    <property type="entry name" value="Structural maintenance of chromosome 1. Chain E"/>
    <property type="match status" value="1"/>
</dbReference>
<dbReference type="EMBL" id="FOQE01000018">
    <property type="protein sequence ID" value="SFH73938.1"/>
    <property type="molecule type" value="Genomic_DNA"/>
</dbReference>
<keyword evidence="3" id="KW-0132">Cell division</keyword>
<dbReference type="HAMAP" id="MF_01805">
    <property type="entry name" value="ScpA"/>
    <property type="match status" value="1"/>
</dbReference>
<evidence type="ECO:0000313" key="4">
    <source>
        <dbReference type="EMBL" id="SFH73938.1"/>
    </source>
</evidence>